<name>A0A1P9WWV7_9BACT</name>
<keyword evidence="3" id="KW-1185">Reference proteome</keyword>
<sequence length="301" mass="33518">MPNRRTFLTTTAKATALALSARFSTVPPAKPLLSFSTLGCPRWSLDQILACASTNGYKGLELRGLQGELDLPKCPEFSTPERIKATRRIVEDKGVRIINLGTSTQLHHADATKRREQLDHAKRFIDLAAQLNCPYVRVFPNDLPANQDRQQTIDLIIGGLVDLGTFVGNGPVSILLESHGKVIESALLNQIMTSANRSNVGLIWDVVNMWSVTKEPPIEVYRVLKPHIRHVHLKDAKLTGDKLQYTLLGEGEAPLAEAIGALTKGGYSGYYSFEWEKLWHPELPDPEIAMPHFAKTVQRYF</sequence>
<proteinExistence type="predicted"/>
<protein>
    <submittedName>
        <fullName evidence="2">Xylose isomerase</fullName>
    </submittedName>
</protein>
<dbReference type="Pfam" id="PF01261">
    <property type="entry name" value="AP_endonuc_2"/>
    <property type="match status" value="1"/>
</dbReference>
<dbReference type="GO" id="GO:0016853">
    <property type="term" value="F:isomerase activity"/>
    <property type="evidence" value="ECO:0007669"/>
    <property type="project" value="UniProtKB-KW"/>
</dbReference>
<dbReference type="AlphaFoldDB" id="A0A1P9WWV7"/>
<reference evidence="2 3" key="1">
    <citation type="submission" date="2016-01" db="EMBL/GenBank/DDBJ databases">
        <authorList>
            <person name="Oliw E.H."/>
        </authorList>
    </citation>
    <scope>NUCLEOTIDE SEQUENCE [LARGE SCALE GENOMIC DNA]</scope>
    <source>
        <strain evidence="2 3">DY10</strain>
    </source>
</reference>
<dbReference type="PROSITE" id="PS51318">
    <property type="entry name" value="TAT"/>
    <property type="match status" value="1"/>
</dbReference>
<dbReference type="Proteomes" id="UP000187941">
    <property type="component" value="Chromosome"/>
</dbReference>
<dbReference type="OrthoDB" id="3185623at2"/>
<dbReference type="InterPro" id="IPR006311">
    <property type="entry name" value="TAT_signal"/>
</dbReference>
<dbReference type="EMBL" id="CP014263">
    <property type="protein sequence ID" value="AQG79830.1"/>
    <property type="molecule type" value="Genomic_DNA"/>
</dbReference>
<organism evidence="2 3">
    <name type="scientific">Spirosoma montaniterrae</name>
    <dbReference type="NCBI Taxonomy" id="1178516"/>
    <lineage>
        <taxon>Bacteria</taxon>
        <taxon>Pseudomonadati</taxon>
        <taxon>Bacteroidota</taxon>
        <taxon>Cytophagia</taxon>
        <taxon>Cytophagales</taxon>
        <taxon>Cytophagaceae</taxon>
        <taxon>Spirosoma</taxon>
    </lineage>
</organism>
<dbReference type="STRING" id="1178516.AWR27_11140"/>
<dbReference type="InterPro" id="IPR050312">
    <property type="entry name" value="IolE/XylAMocC-like"/>
</dbReference>
<accession>A0A1P9WWV7</accession>
<dbReference type="RefSeq" id="WP_077131264.1">
    <property type="nucleotide sequence ID" value="NZ_CP014263.1"/>
</dbReference>
<evidence type="ECO:0000259" key="1">
    <source>
        <dbReference type="Pfam" id="PF01261"/>
    </source>
</evidence>
<gene>
    <name evidence="2" type="ORF">AWR27_11140</name>
</gene>
<evidence type="ECO:0000313" key="3">
    <source>
        <dbReference type="Proteomes" id="UP000187941"/>
    </source>
</evidence>
<dbReference type="KEGG" id="smon:AWR27_11140"/>
<keyword evidence="2" id="KW-0413">Isomerase</keyword>
<dbReference type="Gene3D" id="3.20.20.150">
    <property type="entry name" value="Divalent-metal-dependent TIM barrel enzymes"/>
    <property type="match status" value="1"/>
</dbReference>
<dbReference type="InterPro" id="IPR036237">
    <property type="entry name" value="Xyl_isomerase-like_sf"/>
</dbReference>
<dbReference type="PANTHER" id="PTHR12110">
    <property type="entry name" value="HYDROXYPYRUVATE ISOMERASE"/>
    <property type="match status" value="1"/>
</dbReference>
<evidence type="ECO:0000313" key="2">
    <source>
        <dbReference type="EMBL" id="AQG79830.1"/>
    </source>
</evidence>
<feature type="domain" description="Xylose isomerase-like TIM barrel" evidence="1">
    <location>
        <begin position="52"/>
        <end position="279"/>
    </location>
</feature>
<dbReference type="SUPFAM" id="SSF51658">
    <property type="entry name" value="Xylose isomerase-like"/>
    <property type="match status" value="1"/>
</dbReference>
<dbReference type="InterPro" id="IPR013022">
    <property type="entry name" value="Xyl_isomerase-like_TIM-brl"/>
</dbReference>